<dbReference type="Proteomes" id="UP001164746">
    <property type="component" value="Chromosome 10"/>
</dbReference>
<sequence>MGINMNLCACVVLFVTVSITTVYCDVILCEGSTGYIECPFPSRIVIYAASYGRTRLDVCPDSNIYTLRCRARGTLRRLGARTVTNADAVELHVALTTQEKTSVLPAASKDVTRTVACADAIHTSRETTAIIVPLVDMAKIVSTPAPVDVQMYAIQPQGLVAAQLSLKDQGATFVWMGNMGTYVLMTAQSSAVDV</sequence>
<feature type="chain" id="PRO_5047234193" evidence="1">
    <location>
        <begin position="25"/>
        <end position="194"/>
    </location>
</feature>
<accession>A0ABY7F1M4</accession>
<evidence type="ECO:0000313" key="3">
    <source>
        <dbReference type="Proteomes" id="UP001164746"/>
    </source>
</evidence>
<evidence type="ECO:0000256" key="1">
    <source>
        <dbReference type="SAM" id="SignalP"/>
    </source>
</evidence>
<dbReference type="EMBL" id="CP111021">
    <property type="protein sequence ID" value="WAR16080.1"/>
    <property type="molecule type" value="Genomic_DNA"/>
</dbReference>
<reference evidence="2" key="1">
    <citation type="submission" date="2022-11" db="EMBL/GenBank/DDBJ databases">
        <title>Centuries of genome instability and evolution in soft-shell clam transmissible cancer (bioRxiv).</title>
        <authorList>
            <person name="Hart S.F.M."/>
            <person name="Yonemitsu M.A."/>
            <person name="Giersch R.M."/>
            <person name="Beal B.F."/>
            <person name="Arriagada G."/>
            <person name="Davis B.W."/>
            <person name="Ostrander E.A."/>
            <person name="Goff S.P."/>
            <person name="Metzger M.J."/>
        </authorList>
    </citation>
    <scope>NUCLEOTIDE SEQUENCE</scope>
    <source>
        <strain evidence="2">MELC-2E11</strain>
        <tissue evidence="2">Siphon/mantle</tissue>
    </source>
</reference>
<evidence type="ECO:0000313" key="2">
    <source>
        <dbReference type="EMBL" id="WAR16080.1"/>
    </source>
</evidence>
<gene>
    <name evidence="2" type="ORF">MAR_030674</name>
</gene>
<dbReference type="Gene3D" id="2.60.120.740">
    <property type="match status" value="1"/>
</dbReference>
<organism evidence="2 3">
    <name type="scientific">Mya arenaria</name>
    <name type="common">Soft-shell clam</name>
    <dbReference type="NCBI Taxonomy" id="6604"/>
    <lineage>
        <taxon>Eukaryota</taxon>
        <taxon>Metazoa</taxon>
        <taxon>Spiralia</taxon>
        <taxon>Lophotrochozoa</taxon>
        <taxon>Mollusca</taxon>
        <taxon>Bivalvia</taxon>
        <taxon>Autobranchia</taxon>
        <taxon>Heteroconchia</taxon>
        <taxon>Euheterodonta</taxon>
        <taxon>Imparidentia</taxon>
        <taxon>Neoheterodontei</taxon>
        <taxon>Myida</taxon>
        <taxon>Myoidea</taxon>
        <taxon>Myidae</taxon>
        <taxon>Mya</taxon>
    </lineage>
</organism>
<protein>
    <submittedName>
        <fullName evidence="2">Uncharacterized protein</fullName>
    </submittedName>
</protein>
<name>A0ABY7F1M4_MYAAR</name>
<dbReference type="InterPro" id="IPR043159">
    <property type="entry name" value="Lectin_gal-bd_sf"/>
</dbReference>
<keyword evidence="3" id="KW-1185">Reference proteome</keyword>
<proteinExistence type="predicted"/>
<feature type="signal peptide" evidence="1">
    <location>
        <begin position="1"/>
        <end position="24"/>
    </location>
</feature>
<keyword evidence="1" id="KW-0732">Signal</keyword>